<dbReference type="Gene3D" id="3.40.1620.10">
    <property type="entry name" value="YefM-like domain"/>
    <property type="match status" value="1"/>
</dbReference>
<dbReference type="InterPro" id="IPR050678">
    <property type="entry name" value="DNA_Partitioning_ATPase"/>
</dbReference>
<dbReference type="SUPFAM" id="SSF143120">
    <property type="entry name" value="YefM-like"/>
    <property type="match status" value="1"/>
</dbReference>
<dbReference type="OrthoDB" id="6432167at2759"/>
<dbReference type="InterPro" id="IPR006442">
    <property type="entry name" value="Antitoxin_Phd/YefM"/>
</dbReference>
<accession>A0A7R8WPI3</accession>
<dbReference type="InterPro" id="IPR036165">
    <property type="entry name" value="YefM-like_sf"/>
</dbReference>
<evidence type="ECO:0000313" key="2">
    <source>
        <dbReference type="EMBL" id="CAD7232615.1"/>
    </source>
</evidence>
<proteinExistence type="inferred from homology"/>
<gene>
    <name evidence="2" type="ORF">CTOB1V02_LOCUS10448</name>
</gene>
<dbReference type="Gene3D" id="6.10.250.330">
    <property type="match status" value="1"/>
</dbReference>
<dbReference type="PANTHER" id="PTHR13696">
    <property type="entry name" value="P-LOOP CONTAINING NUCLEOSIDE TRIPHOSPHATE HYDROLASE"/>
    <property type="match status" value="1"/>
</dbReference>
<dbReference type="PANTHER" id="PTHR13696:SF96">
    <property type="entry name" value="COBQ_COBB_MIND_PARA NUCLEOTIDE BINDING DOMAIN-CONTAINING PROTEIN"/>
    <property type="match status" value="1"/>
</dbReference>
<comment type="similarity">
    <text evidence="1">Belongs to the phD/YefM antitoxin family.</text>
</comment>
<dbReference type="EMBL" id="OB664880">
    <property type="protein sequence ID" value="CAD7232615.1"/>
    <property type="molecule type" value="Genomic_DNA"/>
</dbReference>
<evidence type="ECO:0008006" key="3">
    <source>
        <dbReference type="Google" id="ProtNLM"/>
    </source>
</evidence>
<organism evidence="2">
    <name type="scientific">Cyprideis torosa</name>
    <dbReference type="NCBI Taxonomy" id="163714"/>
    <lineage>
        <taxon>Eukaryota</taxon>
        <taxon>Metazoa</taxon>
        <taxon>Ecdysozoa</taxon>
        <taxon>Arthropoda</taxon>
        <taxon>Crustacea</taxon>
        <taxon>Oligostraca</taxon>
        <taxon>Ostracoda</taxon>
        <taxon>Podocopa</taxon>
        <taxon>Podocopida</taxon>
        <taxon>Cytherocopina</taxon>
        <taxon>Cytheroidea</taxon>
        <taxon>Cytherideidae</taxon>
        <taxon>Cyprideis</taxon>
    </lineage>
</organism>
<dbReference type="InterPro" id="IPR027417">
    <property type="entry name" value="P-loop_NTPase"/>
</dbReference>
<dbReference type="SUPFAM" id="SSF52540">
    <property type="entry name" value="P-loop containing nucleoside triphosphate hydrolases"/>
    <property type="match status" value="1"/>
</dbReference>
<dbReference type="AlphaFoldDB" id="A0A7R8WPI3"/>
<evidence type="ECO:0000256" key="1">
    <source>
        <dbReference type="ARBA" id="ARBA00009981"/>
    </source>
</evidence>
<dbReference type="Gene3D" id="3.40.50.300">
    <property type="entry name" value="P-loop containing nucleotide triphosphate hydrolases"/>
    <property type="match status" value="1"/>
</dbReference>
<name>A0A7R8WPI3_9CRUS</name>
<sequence length="260" mass="28928">MDDVCRHHDPTVITRQRGEHVVMMSLADYNSMEETMYLLGNPVNAERLMRGVEQKGGVGKSALARLISVEFARAGWSVKVGDLDTGQGSTTKWKARRDMNGIEPEIPVEKYATVERAIRDADNFDLMVLDGPAFAERRGLTMAKASDLILLPTGYSLDDMEPQIETAYELEDKGIDSDKIVFVFCRAEGSESEDTAARRYMKKARVNVLGPVFPERASIRQAHNMGRAASEVAHPSVKDKVIPLAQAIADRMNQQQDKTK</sequence>
<reference evidence="2" key="1">
    <citation type="submission" date="2020-11" db="EMBL/GenBank/DDBJ databases">
        <authorList>
            <person name="Tran Van P."/>
        </authorList>
    </citation>
    <scope>NUCLEOTIDE SEQUENCE</scope>
</reference>
<dbReference type="Pfam" id="PF02604">
    <property type="entry name" value="PhdYeFM_antitox"/>
    <property type="match status" value="1"/>
</dbReference>
<protein>
    <recommendedName>
        <fullName evidence="3">Type II toxin-antitoxin system prevent-host-death family antitoxin</fullName>
    </recommendedName>
</protein>
<dbReference type="CDD" id="cd02042">
    <property type="entry name" value="ParAB_family"/>
    <property type="match status" value="1"/>
</dbReference>